<dbReference type="InterPro" id="IPR036322">
    <property type="entry name" value="WD40_repeat_dom_sf"/>
</dbReference>
<keyword evidence="4" id="KW-1185">Reference proteome</keyword>
<evidence type="ECO:0000313" key="3">
    <source>
        <dbReference type="EMBL" id="WAQ98654.1"/>
    </source>
</evidence>
<dbReference type="PROSITE" id="PS50294">
    <property type="entry name" value="WD_REPEATS_REGION"/>
    <property type="match status" value="1"/>
</dbReference>
<dbReference type="PROSITE" id="PS50082">
    <property type="entry name" value="WD_REPEATS_2"/>
    <property type="match status" value="1"/>
</dbReference>
<dbReference type="InterPro" id="IPR015943">
    <property type="entry name" value="WD40/YVTN_repeat-like_dom_sf"/>
</dbReference>
<evidence type="ECO:0000256" key="1">
    <source>
        <dbReference type="ARBA" id="ARBA00022737"/>
    </source>
</evidence>
<name>A0ABY7DLU9_MYAAR</name>
<dbReference type="PANTHER" id="PTHR44324">
    <property type="entry name" value="WD40 REPEAT DOMAIN 95"/>
    <property type="match status" value="1"/>
</dbReference>
<dbReference type="Gene3D" id="2.130.10.10">
    <property type="entry name" value="YVTN repeat-like/Quinoprotein amine dehydrogenase"/>
    <property type="match status" value="1"/>
</dbReference>
<sequence length="73" mass="8093">MEVNKANTVLFTGDSLGFVYLWDIDGYAATHVESEPPEVTMTWRGHVKSVTAISLVEEHKLLITASVDCTVRL</sequence>
<proteinExistence type="predicted"/>
<evidence type="ECO:0000256" key="2">
    <source>
        <dbReference type="PROSITE-ProRule" id="PRU00221"/>
    </source>
</evidence>
<dbReference type="Pfam" id="PF00400">
    <property type="entry name" value="WD40"/>
    <property type="match status" value="1"/>
</dbReference>
<evidence type="ECO:0000313" key="4">
    <source>
        <dbReference type="Proteomes" id="UP001164746"/>
    </source>
</evidence>
<accession>A0ABY7DLU9</accession>
<dbReference type="SUPFAM" id="SSF50978">
    <property type="entry name" value="WD40 repeat-like"/>
    <property type="match status" value="1"/>
</dbReference>
<gene>
    <name evidence="3" type="ORF">MAR_023027</name>
</gene>
<dbReference type="EMBL" id="CP111014">
    <property type="protein sequence ID" value="WAQ98654.1"/>
    <property type="molecule type" value="Genomic_DNA"/>
</dbReference>
<dbReference type="Proteomes" id="UP001164746">
    <property type="component" value="Chromosome 3"/>
</dbReference>
<feature type="repeat" description="WD" evidence="2">
    <location>
        <begin position="43"/>
        <end position="73"/>
    </location>
</feature>
<keyword evidence="2" id="KW-0853">WD repeat</keyword>
<dbReference type="InterPro" id="IPR001680">
    <property type="entry name" value="WD40_rpt"/>
</dbReference>
<organism evidence="3 4">
    <name type="scientific">Mya arenaria</name>
    <name type="common">Soft-shell clam</name>
    <dbReference type="NCBI Taxonomy" id="6604"/>
    <lineage>
        <taxon>Eukaryota</taxon>
        <taxon>Metazoa</taxon>
        <taxon>Spiralia</taxon>
        <taxon>Lophotrochozoa</taxon>
        <taxon>Mollusca</taxon>
        <taxon>Bivalvia</taxon>
        <taxon>Autobranchia</taxon>
        <taxon>Heteroconchia</taxon>
        <taxon>Euheterodonta</taxon>
        <taxon>Imparidentia</taxon>
        <taxon>Neoheterodontei</taxon>
        <taxon>Myida</taxon>
        <taxon>Myoidea</taxon>
        <taxon>Myidae</taxon>
        <taxon>Mya</taxon>
    </lineage>
</organism>
<reference evidence="3" key="1">
    <citation type="submission" date="2022-11" db="EMBL/GenBank/DDBJ databases">
        <title>Centuries of genome instability and evolution in soft-shell clam transmissible cancer (bioRxiv).</title>
        <authorList>
            <person name="Hart S.F.M."/>
            <person name="Yonemitsu M.A."/>
            <person name="Giersch R.M."/>
            <person name="Beal B.F."/>
            <person name="Arriagada G."/>
            <person name="Davis B.W."/>
            <person name="Ostrander E.A."/>
            <person name="Goff S.P."/>
            <person name="Metzger M.J."/>
        </authorList>
    </citation>
    <scope>NUCLEOTIDE SEQUENCE</scope>
    <source>
        <strain evidence="3">MELC-2E11</strain>
        <tissue evidence="3">Siphon/mantle</tissue>
    </source>
</reference>
<dbReference type="InterPro" id="IPR051242">
    <property type="entry name" value="WD-EF-hand_domain"/>
</dbReference>
<keyword evidence="1" id="KW-0677">Repeat</keyword>
<dbReference type="PANTHER" id="PTHR44324:SF4">
    <property type="entry name" value="WD40 REPEAT DOMAIN 95"/>
    <property type="match status" value="1"/>
</dbReference>
<protein>
    <submittedName>
        <fullName evidence="3">Uncharacterized protein</fullName>
    </submittedName>
</protein>